<organism evidence="1 3">
    <name type="scientific">Sulfodiicoccus acidiphilus</name>
    <dbReference type="NCBI Taxonomy" id="1670455"/>
    <lineage>
        <taxon>Archaea</taxon>
        <taxon>Thermoproteota</taxon>
        <taxon>Thermoprotei</taxon>
        <taxon>Sulfolobales</taxon>
        <taxon>Sulfolobaceae</taxon>
        <taxon>Sulfodiicoccus</taxon>
    </lineage>
</organism>
<dbReference type="GeneID" id="38667224"/>
<dbReference type="AlphaFoldDB" id="A0A348B599"/>
<name>A0A348B599_9CREN</name>
<dbReference type="OrthoDB" id="42298at2157"/>
<sequence length="301" mass="34288">MIGLDPPTKNNPPTKNSEILLIYEVKMANPNGDPDDENRPRMDPKTRTNIVTDVRVKRFFRDLLISRQGEDKVWVSKVDGKNVDATTKLEKYGGNPEDVLNSCVDARLFGATIPKKGEKKGESISFTGPLQLSWGYSLHRVDLMDTRSITSIFSGRDTGAGNIGKDYRVYYSLLAFYGAFSYRRAQRTKASVEDLKIFDNLIWEAILSESVTRSKIGHYPHLYMRVEWPEADRFEGDLRRFVKVKERKEAVRGLEDLELDFSALIAKLKQATVYSRCSQEMSKVCEEMRKVANVVNLPHPA</sequence>
<proteinExistence type="predicted"/>
<dbReference type="Proteomes" id="UP000276741">
    <property type="component" value="Chromosome"/>
</dbReference>
<reference evidence="2" key="1">
    <citation type="journal article" date="2014" name="Int. J. Syst. Evol. Microbiol.">
        <title>Complete genome sequence of Corynebacterium casei LMG S-19264T (=DSM 44701T), isolated from a smear-ripened cheese.</title>
        <authorList>
            <consortium name="US DOE Joint Genome Institute (JGI-PGF)"/>
            <person name="Walter F."/>
            <person name="Albersmeier A."/>
            <person name="Kalinowski J."/>
            <person name="Ruckert C."/>
        </authorList>
    </citation>
    <scope>NUCLEOTIDE SEQUENCE</scope>
    <source>
        <strain evidence="2">JCM 31740</strain>
    </source>
</reference>
<dbReference type="Pfam" id="PF05107">
    <property type="entry name" value="Cas_Cas7"/>
    <property type="match status" value="1"/>
</dbReference>
<evidence type="ECO:0000313" key="2">
    <source>
        <dbReference type="EMBL" id="GGT88910.1"/>
    </source>
</evidence>
<dbReference type="NCBIfam" id="TIGR02590">
    <property type="entry name" value="cas_Csh2"/>
    <property type="match status" value="1"/>
</dbReference>
<reference evidence="2" key="4">
    <citation type="submission" date="2020-09" db="EMBL/GenBank/DDBJ databases">
        <authorList>
            <person name="Sun Q."/>
            <person name="Ohkuma M."/>
        </authorList>
    </citation>
    <scope>NUCLEOTIDE SEQUENCE</scope>
    <source>
        <strain evidence="2">JCM 31740</strain>
    </source>
</reference>
<accession>A0A348B599</accession>
<dbReference type="KEGG" id="sacd:HS1genome_1740"/>
<protein>
    <submittedName>
        <fullName evidence="1">Type I-B CRISPR-associated protein Cas7/Csh2</fullName>
    </submittedName>
</protein>
<dbReference type="GO" id="GO:0043571">
    <property type="term" value="P:maintenance of CRISPR repeat elements"/>
    <property type="evidence" value="ECO:0007669"/>
    <property type="project" value="InterPro"/>
</dbReference>
<dbReference type="InterPro" id="IPR013419">
    <property type="entry name" value="CRISPR-assoc_prot_Cas7/Csh2"/>
</dbReference>
<dbReference type="RefSeq" id="WP_126450502.1">
    <property type="nucleotide sequence ID" value="NZ_AP018553.1"/>
</dbReference>
<keyword evidence="3" id="KW-1185">Reference proteome</keyword>
<dbReference type="NCBIfam" id="TIGR01595">
    <property type="entry name" value="cas_CT1132"/>
    <property type="match status" value="1"/>
</dbReference>
<gene>
    <name evidence="2" type="ORF">GCM10007116_03410</name>
    <name evidence="1" type="ORF">HS1genome_1740</name>
</gene>
<evidence type="ECO:0000313" key="1">
    <source>
        <dbReference type="EMBL" id="BBD73351.1"/>
    </source>
</evidence>
<evidence type="ECO:0000313" key="3">
    <source>
        <dbReference type="Proteomes" id="UP000276741"/>
    </source>
</evidence>
<dbReference type="Proteomes" id="UP000616143">
    <property type="component" value="Unassembled WGS sequence"/>
</dbReference>
<dbReference type="EMBL" id="AP018553">
    <property type="protein sequence ID" value="BBD73351.1"/>
    <property type="molecule type" value="Genomic_DNA"/>
</dbReference>
<reference evidence="3" key="2">
    <citation type="submission" date="2018-04" db="EMBL/GenBank/DDBJ databases">
        <title>Complete genome sequence of Sulfodiicoccus acidiphilus strain HS-1.</title>
        <authorList>
            <person name="Sakai H.D."/>
            <person name="Kurosawa N."/>
        </authorList>
    </citation>
    <scope>NUCLEOTIDE SEQUENCE [LARGE SCALE GENOMIC DNA]</scope>
    <source>
        <strain evidence="3">HS-1</strain>
    </source>
</reference>
<reference evidence="1" key="3">
    <citation type="journal article" date="2019" name="BMC Res. Notes">
        <title>Complete genome sequence of the Sulfodiicoccus acidiphilus strain HS-1T, the first crenarchaeon that lacks polB3, isolated from an acidic hot spring in Ohwaku-dani, Hakone, Japan.</title>
        <authorList>
            <person name="Sakai H.D."/>
            <person name="Kurosawa N."/>
        </authorList>
    </citation>
    <scope>NUCLEOTIDE SEQUENCE</scope>
    <source>
        <strain evidence="1">HS-1</strain>
    </source>
</reference>
<dbReference type="InterPro" id="IPR006482">
    <property type="entry name" value="Cas7_Csh2/Csh2"/>
</dbReference>
<dbReference type="EMBL" id="BMQS01000003">
    <property type="protein sequence ID" value="GGT88910.1"/>
    <property type="molecule type" value="Genomic_DNA"/>
</dbReference>